<evidence type="ECO:0000313" key="3">
    <source>
        <dbReference type="EMBL" id="ABM27419.1"/>
    </source>
</evidence>
<dbReference type="EMBL" id="CP000527">
    <property type="protein sequence ID" value="ABM27419.1"/>
    <property type="molecule type" value="Genomic_DNA"/>
</dbReference>
<keyword evidence="3" id="KW-0378">Hydrolase</keyword>
<proteinExistence type="predicted"/>
<feature type="transmembrane region" description="Helical" evidence="2">
    <location>
        <begin position="86"/>
        <end position="105"/>
    </location>
</feature>
<dbReference type="Proteomes" id="UP000009173">
    <property type="component" value="Chromosome"/>
</dbReference>
<dbReference type="PANTHER" id="PTHR40031:SF1">
    <property type="entry name" value="MEMBRANE-BOUND METAL-DEPENDENT HYDROLASE"/>
    <property type="match status" value="1"/>
</dbReference>
<dbReference type="HOGENOM" id="CLU_067817_1_1_7"/>
<feature type="transmembrane region" description="Helical" evidence="2">
    <location>
        <begin position="125"/>
        <end position="150"/>
    </location>
</feature>
<feature type="region of interest" description="Disordered" evidence="1">
    <location>
        <begin position="317"/>
        <end position="346"/>
    </location>
</feature>
<evidence type="ECO:0000256" key="2">
    <source>
        <dbReference type="SAM" id="Phobius"/>
    </source>
</evidence>
<feature type="transmembrane region" description="Helical" evidence="2">
    <location>
        <begin position="60"/>
        <end position="79"/>
    </location>
</feature>
<name>A0A0H3A5U7_NITV4</name>
<dbReference type="InterPro" id="IPR053170">
    <property type="entry name" value="Transcription_regulator"/>
</dbReference>
<reference evidence="4" key="1">
    <citation type="journal article" date="2009" name="Environ. Microbiol.">
        <title>Contribution of mobile genetic elements to Desulfovibrio vulgaris genome plasticity.</title>
        <authorList>
            <person name="Walker C.B."/>
            <person name="Stolyar S."/>
            <person name="Chivian D."/>
            <person name="Pinel N."/>
            <person name="Gabster J.A."/>
            <person name="Dehal P.S."/>
            <person name="He Z."/>
            <person name="Yang Z.K."/>
            <person name="Yen H.C."/>
            <person name="Zhou J."/>
            <person name="Wall J.D."/>
            <person name="Hazen T.C."/>
            <person name="Arkin A.P."/>
            <person name="Stahl D.A."/>
        </authorList>
    </citation>
    <scope>NUCLEOTIDE SEQUENCE [LARGE SCALE GENOMIC DNA]</scope>
    <source>
        <strain evidence="4">DP4</strain>
    </source>
</reference>
<keyword evidence="2" id="KW-0472">Membrane</keyword>
<protein>
    <submittedName>
        <fullName evidence="3">Membrane-bound metal-dependent hydrolase</fullName>
    </submittedName>
</protein>
<organism evidence="3 4">
    <name type="scientific">Nitratidesulfovibrio vulgaris (strain DP4)</name>
    <name type="common">Desulfovibrio vulgaris</name>
    <dbReference type="NCBI Taxonomy" id="391774"/>
    <lineage>
        <taxon>Bacteria</taxon>
        <taxon>Pseudomonadati</taxon>
        <taxon>Thermodesulfobacteriota</taxon>
        <taxon>Desulfovibrionia</taxon>
        <taxon>Desulfovibrionales</taxon>
        <taxon>Desulfovibrionaceae</taxon>
        <taxon>Nitratidesulfovibrio</taxon>
    </lineage>
</organism>
<gene>
    <name evidence="3" type="ordered locus">Dvul_0396</name>
</gene>
<dbReference type="AlphaFoldDB" id="A0A0H3A5U7"/>
<evidence type="ECO:0000313" key="4">
    <source>
        <dbReference type="Proteomes" id="UP000009173"/>
    </source>
</evidence>
<dbReference type="InterPro" id="IPR007404">
    <property type="entry name" value="YdjM-like"/>
</dbReference>
<dbReference type="Pfam" id="PF04307">
    <property type="entry name" value="YdjM"/>
    <property type="match status" value="1"/>
</dbReference>
<dbReference type="KEGG" id="dvl:Dvul_0396"/>
<dbReference type="PANTHER" id="PTHR40031">
    <property type="entry name" value="HYPOTHETICAL MEMBRANE SPANNING PROTEIN"/>
    <property type="match status" value="1"/>
</dbReference>
<keyword evidence="2" id="KW-0812">Transmembrane</keyword>
<accession>A0A0H3A5U7</accession>
<dbReference type="RefSeq" id="WP_011791594.1">
    <property type="nucleotide sequence ID" value="NC_008751.1"/>
</dbReference>
<evidence type="ECO:0000256" key="1">
    <source>
        <dbReference type="SAM" id="MobiDB-lite"/>
    </source>
</evidence>
<dbReference type="GO" id="GO:0016787">
    <property type="term" value="F:hydrolase activity"/>
    <property type="evidence" value="ECO:0007669"/>
    <property type="project" value="UniProtKB-KW"/>
</dbReference>
<sequence>MDPITHVASGAVAMYALRERPRTAWALPFGMVAAASPDVDIFFGSTAIDYLTIHRGITHSFAGGALLALLLALLFALPLRRAAQGWGFIKVWGVSYALVILHIWLDAITTYGTQILQPFSDWRAALPGVYIIDPLLTLPLLAAIAGAAIWGRRGLAVAAVLWMFAYPLANVGTAKALEGVWSQRLASEGRPAVVHVIPDGFTPYYWKLVHDAGDSWRMARLTLFDDAPLAFETYAKANPGLWNRLEEQDELFRVYGWFAMFLTQETASPDGSLVAFRDLRFTTLVPFLRERLGRGTGTAFLLLARLGTDGRLEGVRFRGGSSSRDAKGGDGFRPPAGGVSPLPRVK</sequence>
<keyword evidence="2" id="KW-1133">Transmembrane helix</keyword>